<feature type="compositionally biased region" description="Polar residues" evidence="1">
    <location>
        <begin position="112"/>
        <end position="126"/>
    </location>
</feature>
<feature type="region of interest" description="Disordered" evidence="1">
    <location>
        <begin position="445"/>
        <end position="507"/>
    </location>
</feature>
<accession>A0ABR0TDT2</accession>
<gene>
    <name evidence="2" type="ORF">QM012_002110</name>
</gene>
<sequence>MQEDMMLTLMALNHVPILPSPTPALINIDLPDDMKSNDDNTIIDATTDVSQTTTPPVPNLAESSSVEMQMNTQTIEHITVTTSSVSTMASAEIQSADEVKVGKCTEKITTKAKTNSEDAQNISSASPPTPEETECSYKMSTLAQDANKEVRPIEDTDSDMVAGALITPPSAEPSTETGREGLKPAAIASEVVKATKTAFNIENTEDSEPKLSNIEAHEPMDLDVVDKSAGKTINTSPGDHNPATPAAESTHTRGGLDHEQIVSRNTSSAGAPLSTPDSTPDAMQPDDTTTKVSGLHATYDSSRNAERADGNTEGDSVPDVQAENASLNNAKVTASESTMDSIPRAQTFEPIAEQEVEAPLPLKPRESLFSGPAGRQITPTVQVTHAPRAGLVAQTETPKGFEELFQEEMTGVSPKLNSFLQQSESLDIGEDFKFGVSNTEEATQSVVKNGIEPEAVTGAEQERSSPLSKPDHDAKPDMNTYPRPTSPAHSGTSSHDSQVTHKTSASKYQDVVDHVLSGECYLEDPHNQPTPEELAKQKPISTDQPILQSQPCDCESEYRCSHRRIGKHNLRPRPDLVYSNHIPDTDTSGDYTDEIKVYPTPREVTRADRDEDEETIEDEEEDCLMSGGLVLRDDDPMSRFRTTIPFNETDALIRDKNPFDEESTEEDEPVFKRNNKRKKKAKVARQDIRQAKKPKITDDTDALKMYPPHSLSRVARASRSIRTTALKITEMTEKSPVRKPLPLPRTSKAVKETTSTKQKNTTANPPLQSIIEMMQRAAKPSTTKLSYPITFNAKSSCSICRCPSYAIIGTGFSRNIKIYDFGTGNREVPDANQADMLMGLVHK</sequence>
<evidence type="ECO:0000313" key="3">
    <source>
        <dbReference type="Proteomes" id="UP001341245"/>
    </source>
</evidence>
<evidence type="ECO:0000256" key="1">
    <source>
        <dbReference type="SAM" id="MobiDB-lite"/>
    </source>
</evidence>
<feature type="compositionally biased region" description="Basic and acidic residues" evidence="1">
    <location>
        <begin position="250"/>
        <end position="261"/>
    </location>
</feature>
<feature type="region of interest" description="Disordered" evidence="1">
    <location>
        <begin position="300"/>
        <end position="319"/>
    </location>
</feature>
<proteinExistence type="predicted"/>
<feature type="compositionally biased region" description="Basic and acidic residues" evidence="1">
    <location>
        <begin position="684"/>
        <end position="702"/>
    </location>
</feature>
<feature type="compositionally biased region" description="Polar residues" evidence="1">
    <location>
        <begin position="487"/>
        <end position="507"/>
    </location>
</feature>
<feature type="region of interest" description="Disordered" evidence="1">
    <location>
        <begin position="229"/>
        <end position="294"/>
    </location>
</feature>
<comment type="caution">
    <text evidence="2">The sequence shown here is derived from an EMBL/GenBank/DDBJ whole genome shotgun (WGS) entry which is preliminary data.</text>
</comment>
<dbReference type="EMBL" id="JASGXD010000012">
    <property type="protein sequence ID" value="KAK6002472.1"/>
    <property type="molecule type" value="Genomic_DNA"/>
</dbReference>
<evidence type="ECO:0008006" key="4">
    <source>
        <dbReference type="Google" id="ProtNLM"/>
    </source>
</evidence>
<organism evidence="2 3">
    <name type="scientific">Aureobasidium pullulans</name>
    <name type="common">Black yeast</name>
    <name type="synonym">Pullularia pullulans</name>
    <dbReference type="NCBI Taxonomy" id="5580"/>
    <lineage>
        <taxon>Eukaryota</taxon>
        <taxon>Fungi</taxon>
        <taxon>Dikarya</taxon>
        <taxon>Ascomycota</taxon>
        <taxon>Pezizomycotina</taxon>
        <taxon>Dothideomycetes</taxon>
        <taxon>Dothideomycetidae</taxon>
        <taxon>Dothideales</taxon>
        <taxon>Saccotheciaceae</taxon>
        <taxon>Aureobasidium</taxon>
    </lineage>
</organism>
<feature type="compositionally biased region" description="Basic residues" evidence="1">
    <location>
        <begin position="673"/>
        <end position="683"/>
    </location>
</feature>
<keyword evidence="3" id="KW-1185">Reference proteome</keyword>
<feature type="region of interest" description="Disordered" evidence="1">
    <location>
        <begin position="521"/>
        <end position="548"/>
    </location>
</feature>
<feature type="region of interest" description="Disordered" evidence="1">
    <location>
        <begin position="658"/>
        <end position="704"/>
    </location>
</feature>
<reference evidence="2 3" key="1">
    <citation type="submission" date="2023-11" db="EMBL/GenBank/DDBJ databases">
        <title>Draft genome sequence and annotation of the polyextremotolerant black yeast-like fungus Aureobasidium pullulans NRRL 62042.</title>
        <authorList>
            <person name="Dielentheis-Frenken M.R.E."/>
            <person name="Wibberg D."/>
            <person name="Blank L.M."/>
            <person name="Tiso T."/>
        </authorList>
    </citation>
    <scope>NUCLEOTIDE SEQUENCE [LARGE SCALE GENOMIC DNA]</scope>
    <source>
        <strain evidence="2 3">NRRL 62042</strain>
    </source>
</reference>
<dbReference type="Proteomes" id="UP001341245">
    <property type="component" value="Unassembled WGS sequence"/>
</dbReference>
<feature type="region of interest" description="Disordered" evidence="1">
    <location>
        <begin position="112"/>
        <end position="136"/>
    </location>
</feature>
<evidence type="ECO:0000313" key="2">
    <source>
        <dbReference type="EMBL" id="KAK6002472.1"/>
    </source>
</evidence>
<feature type="compositionally biased region" description="Polar residues" evidence="1">
    <location>
        <begin position="539"/>
        <end position="548"/>
    </location>
</feature>
<protein>
    <recommendedName>
        <fullName evidence="4">WD40 repeat-like protein</fullName>
    </recommendedName>
</protein>
<name>A0ABR0TDT2_AURPU</name>